<name>A0A2T4Z7X8_9BACL</name>
<organism evidence="1 2">
    <name type="scientific">Desmospora activa DSM 45169</name>
    <dbReference type="NCBI Taxonomy" id="1121389"/>
    <lineage>
        <taxon>Bacteria</taxon>
        <taxon>Bacillati</taxon>
        <taxon>Bacillota</taxon>
        <taxon>Bacilli</taxon>
        <taxon>Bacillales</taxon>
        <taxon>Thermoactinomycetaceae</taxon>
        <taxon>Desmospora</taxon>
    </lineage>
</organism>
<reference evidence="1 2" key="1">
    <citation type="submission" date="2018-04" db="EMBL/GenBank/DDBJ databases">
        <title>Genomic Encyclopedia of Archaeal and Bacterial Type Strains, Phase II (KMG-II): from individual species to whole genera.</title>
        <authorList>
            <person name="Goeker M."/>
        </authorList>
    </citation>
    <scope>NUCLEOTIDE SEQUENCE [LARGE SCALE GENOMIC DNA]</scope>
    <source>
        <strain evidence="1 2">DSM 45169</strain>
    </source>
</reference>
<protein>
    <submittedName>
        <fullName evidence="1">Uncharacterized protein</fullName>
    </submittedName>
</protein>
<sequence>MQNPESPQIRDLGFLHIQTENHTTSNPAKATTSQIQSIQRGPDTLFEFRLKYFRGAKTGLVRSHQDGIPHFSEWRGGGLV</sequence>
<evidence type="ECO:0000313" key="1">
    <source>
        <dbReference type="EMBL" id="PTM57993.1"/>
    </source>
</evidence>
<dbReference type="EMBL" id="PZZP01000001">
    <property type="protein sequence ID" value="PTM57993.1"/>
    <property type="molecule type" value="Genomic_DNA"/>
</dbReference>
<comment type="caution">
    <text evidence="1">The sequence shown here is derived from an EMBL/GenBank/DDBJ whole genome shotgun (WGS) entry which is preliminary data.</text>
</comment>
<dbReference type="AlphaFoldDB" id="A0A2T4Z7X8"/>
<proteinExistence type="predicted"/>
<keyword evidence="2" id="KW-1185">Reference proteome</keyword>
<evidence type="ECO:0000313" key="2">
    <source>
        <dbReference type="Proteomes" id="UP000241639"/>
    </source>
</evidence>
<dbReference type="Proteomes" id="UP000241639">
    <property type="component" value="Unassembled WGS sequence"/>
</dbReference>
<gene>
    <name evidence="1" type="ORF">C8J48_0565</name>
</gene>
<accession>A0A2T4Z7X8</accession>